<accession>U5QN44</accession>
<dbReference type="NCBIfam" id="TIGR03803">
    <property type="entry name" value="Gloeo_Verruco"/>
    <property type="match status" value="7"/>
</dbReference>
<feature type="chain" id="PRO_5004664199" evidence="1">
    <location>
        <begin position="35"/>
        <end position="391"/>
    </location>
</feature>
<evidence type="ECO:0000256" key="1">
    <source>
        <dbReference type="SAM" id="SignalP"/>
    </source>
</evidence>
<dbReference type="InterPro" id="IPR015943">
    <property type="entry name" value="WD40/YVTN_repeat-like_dom_sf"/>
</dbReference>
<protein>
    <submittedName>
        <fullName evidence="2">Uncharacterized protein</fullName>
    </submittedName>
</protein>
<sequence>MITPPVLRATRTLCLSLLLAPALGLTALSSRAEAGTFTSLYSFCADLTICVDGSFPNDLLQGSDGNFYGTTAGGGNFSAGTVFKVTPDGSLSTLYTFTGDIDGSTPNALAKGKGSKFFYGTTQVGGNPDASSGTVFKIDTAGNLSTLYTFTGASDGGNPLAAPTLGSGYALYGTTSAGGQFGAGTIYKFLPNSSVSALGSFNFNNGSGSSAELLSTGKNNFVGTSTIGGQFGLGNIYQVNAKGKVTSLYSFTGGSDGELPNAGLILGADGNYYGTTEEGGDLGLGTIFQVSPIGTLTTLYTFSGPDGASPTSALVLGSDGNFYGTTSSGGDFGFGTIFQLTPDGTFTVLYSFNSTDGAAPNTLLLASDGAFYSTTTSGGLYGQGTIFKFQP</sequence>
<dbReference type="EMBL" id="CP003587">
    <property type="protein sequence ID" value="AGY59105.1"/>
    <property type="molecule type" value="Genomic_DNA"/>
</dbReference>
<gene>
    <name evidence="2" type="ORF">GKIL_2859</name>
</gene>
<dbReference type="Gene3D" id="2.130.10.10">
    <property type="entry name" value="YVTN repeat-like/Quinoprotein amine dehydrogenase"/>
    <property type="match status" value="1"/>
</dbReference>
<keyword evidence="3" id="KW-1185">Reference proteome</keyword>
<reference evidence="2 3" key="1">
    <citation type="journal article" date="2013" name="PLoS ONE">
        <title>Cultivation and Complete Genome Sequencing of Gloeobacter kilaueensis sp. nov., from a Lava Cave in Kilauea Caldera, Hawai'i.</title>
        <authorList>
            <person name="Saw J.H."/>
            <person name="Schatz M."/>
            <person name="Brown M.V."/>
            <person name="Kunkel D.D."/>
            <person name="Foster J.S."/>
            <person name="Shick H."/>
            <person name="Christensen S."/>
            <person name="Hou S."/>
            <person name="Wan X."/>
            <person name="Donachie S.P."/>
        </authorList>
    </citation>
    <scope>NUCLEOTIDE SEQUENCE [LARGE SCALE GENOMIC DNA]</scope>
    <source>
        <strain evidence="3">JS</strain>
    </source>
</reference>
<dbReference type="KEGG" id="glj:GKIL_2859"/>
<dbReference type="SUPFAM" id="SSF63829">
    <property type="entry name" value="Calcium-dependent phosphotriesterase"/>
    <property type="match status" value="2"/>
</dbReference>
<dbReference type="AlphaFoldDB" id="U5QN44"/>
<dbReference type="eggNOG" id="COG3386">
    <property type="taxonomic scope" value="Bacteria"/>
</dbReference>
<dbReference type="PATRIC" id="fig|1183438.3.peg.2817"/>
<feature type="signal peptide" evidence="1">
    <location>
        <begin position="1"/>
        <end position="34"/>
    </location>
</feature>
<dbReference type="STRING" id="1183438.GKIL_2859"/>
<evidence type="ECO:0000313" key="3">
    <source>
        <dbReference type="Proteomes" id="UP000017396"/>
    </source>
</evidence>
<dbReference type="Proteomes" id="UP000017396">
    <property type="component" value="Chromosome"/>
</dbReference>
<dbReference type="HOGENOM" id="CLU_038136_0_0_3"/>
<dbReference type="InterPro" id="IPR022519">
    <property type="entry name" value="Gloeo/Verruco_rpt"/>
</dbReference>
<keyword evidence="1" id="KW-0732">Signal</keyword>
<evidence type="ECO:0000313" key="2">
    <source>
        <dbReference type="EMBL" id="AGY59105.1"/>
    </source>
</evidence>
<organism evidence="2 3">
    <name type="scientific">Gloeobacter kilaueensis (strain ATCC BAA-2537 / CCAP 1431/1 / ULC 316 / JS1)</name>
    <dbReference type="NCBI Taxonomy" id="1183438"/>
    <lineage>
        <taxon>Bacteria</taxon>
        <taxon>Bacillati</taxon>
        <taxon>Cyanobacteriota</taxon>
        <taxon>Cyanophyceae</taxon>
        <taxon>Gloeobacterales</taxon>
        <taxon>Gloeobacteraceae</taxon>
        <taxon>Gloeobacter</taxon>
    </lineage>
</organism>
<name>U5QN44_GLOK1</name>
<proteinExistence type="predicted"/>